<sequence length="46" mass="5233">MLRKNSEIEIFSTVGTEKVIIIRTRFDEQLSQSGAMARDDGGRKTF</sequence>
<protein>
    <submittedName>
        <fullName evidence="1">Uncharacterized protein</fullName>
    </submittedName>
</protein>
<dbReference type="EMBL" id="UINC01007346">
    <property type="protein sequence ID" value="SVA32811.1"/>
    <property type="molecule type" value="Genomic_DNA"/>
</dbReference>
<reference evidence="1" key="1">
    <citation type="submission" date="2018-05" db="EMBL/GenBank/DDBJ databases">
        <authorList>
            <person name="Lanie J.A."/>
            <person name="Ng W.-L."/>
            <person name="Kazmierczak K.M."/>
            <person name="Andrzejewski T.M."/>
            <person name="Davidsen T.M."/>
            <person name="Wayne K.J."/>
            <person name="Tettelin H."/>
            <person name="Glass J.I."/>
            <person name="Rusch D."/>
            <person name="Podicherti R."/>
            <person name="Tsui H.-C.T."/>
            <person name="Winkler M.E."/>
        </authorList>
    </citation>
    <scope>NUCLEOTIDE SEQUENCE</scope>
</reference>
<organism evidence="1">
    <name type="scientific">marine metagenome</name>
    <dbReference type="NCBI Taxonomy" id="408172"/>
    <lineage>
        <taxon>unclassified sequences</taxon>
        <taxon>metagenomes</taxon>
        <taxon>ecological metagenomes</taxon>
    </lineage>
</organism>
<dbReference type="AlphaFoldDB" id="A0A381UYL2"/>
<evidence type="ECO:0000313" key="1">
    <source>
        <dbReference type="EMBL" id="SVA32811.1"/>
    </source>
</evidence>
<proteinExistence type="predicted"/>
<gene>
    <name evidence="1" type="ORF">METZ01_LOCUS85665</name>
</gene>
<accession>A0A381UYL2</accession>
<name>A0A381UYL2_9ZZZZ</name>